<reference evidence="2" key="1">
    <citation type="submission" date="2016-01" db="EMBL/GenBank/DDBJ databases">
        <title>Draft genome sequence of Thermodesulfovibrio aggregans strain TGE-P1.</title>
        <authorList>
            <person name="Sekiguchi Y."/>
            <person name="Ohashi A."/>
            <person name="Matsuura N."/>
            <person name="Tourlousse M.D."/>
        </authorList>
    </citation>
    <scope>NUCLEOTIDE SEQUENCE [LARGE SCALE GENOMIC DNA]</scope>
    <source>
        <strain evidence="2">TGE-P1</strain>
    </source>
</reference>
<evidence type="ECO:0000313" key="1">
    <source>
        <dbReference type="EMBL" id="GAQ94515.1"/>
    </source>
</evidence>
<evidence type="ECO:0000313" key="2">
    <source>
        <dbReference type="Proteomes" id="UP000054976"/>
    </source>
</evidence>
<dbReference type="Proteomes" id="UP000054976">
    <property type="component" value="Unassembled WGS sequence"/>
</dbReference>
<dbReference type="RefSeq" id="WP_059175960.1">
    <property type="nucleotide sequence ID" value="NZ_BCNO01000001.1"/>
</dbReference>
<comment type="caution">
    <text evidence="1">The sequence shown here is derived from an EMBL/GenBank/DDBJ whole genome shotgun (WGS) entry which is preliminary data.</text>
</comment>
<name>A0A0U9HN62_9BACT</name>
<keyword evidence="2" id="KW-1185">Reference proteome</keyword>
<organism evidence="1 2">
    <name type="scientific">Thermodesulfovibrio aggregans</name>
    <dbReference type="NCBI Taxonomy" id="86166"/>
    <lineage>
        <taxon>Bacteria</taxon>
        <taxon>Pseudomonadati</taxon>
        <taxon>Nitrospirota</taxon>
        <taxon>Thermodesulfovibrionia</taxon>
        <taxon>Thermodesulfovibrionales</taxon>
        <taxon>Thermodesulfovibrionaceae</taxon>
        <taxon>Thermodesulfovibrio</taxon>
    </lineage>
</organism>
<gene>
    <name evidence="1" type="ORF">TAGGR_1699</name>
</gene>
<protein>
    <submittedName>
        <fullName evidence="1">Uncharacterized protein</fullName>
    </submittedName>
</protein>
<sequence length="211" mass="25179">MMTETQIEKIQAEKFLKEAYGNRYAKQFVNNLPPECITMLLRFREPNFLKKVIKLRWLILIASLPSDDIKITALINVIENIVKNPKGYKYRHVKRLCEELKLQKIIIKPDCVLKSRAEKRKLTKKYLEYIAQIYGVENIIFFRDKKLKLINLMTRLTLEDEKAAKMFYILNFKDLLPLLNLTIESVMRMDKLTLHDRCEEARKELMKKNKL</sequence>
<accession>A0A0U9HN62</accession>
<dbReference type="STRING" id="86166.TAGGR_1699"/>
<dbReference type="EMBL" id="BCNO01000001">
    <property type="protein sequence ID" value="GAQ94515.1"/>
    <property type="molecule type" value="Genomic_DNA"/>
</dbReference>
<dbReference type="AlphaFoldDB" id="A0A0U9HN62"/>
<proteinExistence type="predicted"/>